<comment type="subcellular location">
    <subcellularLocation>
        <location evidence="1">Membrane</location>
    </subcellularLocation>
</comment>
<dbReference type="PANTHER" id="PTHR46825:SF11">
    <property type="entry name" value="PENICILLIN-BINDING PROTEIN 4"/>
    <property type="match status" value="1"/>
</dbReference>
<dbReference type="Pfam" id="PF00144">
    <property type="entry name" value="Beta-lactamase"/>
    <property type="match status" value="1"/>
</dbReference>
<dbReference type="Gene3D" id="3.40.710.10">
    <property type="entry name" value="DD-peptidase/beta-lactamase superfamily"/>
    <property type="match status" value="1"/>
</dbReference>
<protein>
    <submittedName>
        <fullName evidence="4">CubicO group peptidase, beta-lactamase class C family</fullName>
    </submittedName>
</protein>
<name>A0ABY1LTK8_9BACL</name>
<keyword evidence="5" id="KW-1185">Reference proteome</keyword>
<evidence type="ECO:0000256" key="1">
    <source>
        <dbReference type="ARBA" id="ARBA00004370"/>
    </source>
</evidence>
<dbReference type="Proteomes" id="UP000192939">
    <property type="component" value="Unassembled WGS sequence"/>
</dbReference>
<evidence type="ECO:0000259" key="3">
    <source>
        <dbReference type="Pfam" id="PF00144"/>
    </source>
</evidence>
<dbReference type="SUPFAM" id="SSF56601">
    <property type="entry name" value="beta-lactamase/transpeptidase-like"/>
    <property type="match status" value="1"/>
</dbReference>
<dbReference type="InterPro" id="IPR050491">
    <property type="entry name" value="AmpC-like"/>
</dbReference>
<reference evidence="4 5" key="1">
    <citation type="submission" date="2017-04" db="EMBL/GenBank/DDBJ databases">
        <authorList>
            <person name="Varghese N."/>
            <person name="Submissions S."/>
        </authorList>
    </citation>
    <scope>NUCLEOTIDE SEQUENCE [LARGE SCALE GENOMIC DNA]</scope>
    <source>
        <strain evidence="4 5">J12</strain>
    </source>
</reference>
<accession>A0ABY1LTK8</accession>
<sequence length="685" mass="75400">MKKWIFGFLAFLLVLIVPVGQGSVRAEASTIKDKAQALAQTVIADYDVTSLQYAIMDHGKITLSDGAGLADKAKGAPVTPTTMYGIGSVSKMIVAAATMQLVDANLVDLDEPLTTYIKDFKMADERYRQITPRMLLNHSSGLYGTHYENSMLFDDDDTQSHDELLRKLRSEHLKSDPGAYSVYCNDGFTLLEILVERVSGMSYSDYLNQHFNQPLGLVNTKTPLDTFDRAKLAKAYFPGVEEVLPAENANILGAGGLYSTAEELVKYAEVLMGDRPELLSKAAAKSMQAHEYRNGIWVEEESNVFNYGLGWDAVDLAPFGDYGITALSKGGDTIVYHAGLIVLPEQHISISVLSSGGSSFYNSAFAARVLLEYLNEKGWIDEIQPDPTFEAPVKVEMPKELQAYSGLYGMVGETMKVEIKQGEFELPAQMSGLIPEQTYVYTGNGRFTSSDGATNVSFVKETNGKIYLKLDTDLNFPGLSQMHMVSYEYQKLEAQPLSQTVKELWKARDGQTYYALDEKINSMFYLSTAIINKTLALDLDYGYANGAKIVDANQAVNVMEIPNMNGRDAFDFKFSKSSGAEILDVNGQTYIREDGIPSLYAGKESKITIQPSGQARWFHIQPSLAGRTMTVNMEGSGGFIVYDEQGLMVHSSIIRKQNSIPLPAGGKIVFGGQAGDVFRIHLSNK</sequence>
<dbReference type="InterPro" id="IPR001466">
    <property type="entry name" value="Beta-lactam-related"/>
</dbReference>
<dbReference type="PANTHER" id="PTHR46825">
    <property type="entry name" value="D-ALANYL-D-ALANINE-CARBOXYPEPTIDASE/ENDOPEPTIDASE AMPH"/>
    <property type="match status" value="1"/>
</dbReference>
<comment type="caution">
    <text evidence="4">The sequence shown here is derived from an EMBL/GenBank/DDBJ whole genome shotgun (WGS) entry which is preliminary data.</text>
</comment>
<evidence type="ECO:0000313" key="5">
    <source>
        <dbReference type="Proteomes" id="UP000192939"/>
    </source>
</evidence>
<dbReference type="InterPro" id="IPR012338">
    <property type="entry name" value="Beta-lactam/transpept-like"/>
</dbReference>
<feature type="domain" description="Beta-lactamase-related" evidence="3">
    <location>
        <begin position="37"/>
        <end position="359"/>
    </location>
</feature>
<dbReference type="RefSeq" id="WP_085278365.1">
    <property type="nucleotide sequence ID" value="NZ_FXAE01000004.1"/>
</dbReference>
<gene>
    <name evidence="4" type="ORF">SAMN02744124_00744</name>
</gene>
<organism evidence="4 5">
    <name type="scientific">Paenibacillus barengoltzii J12</name>
    <dbReference type="NCBI Taxonomy" id="935846"/>
    <lineage>
        <taxon>Bacteria</taxon>
        <taxon>Bacillati</taxon>
        <taxon>Bacillota</taxon>
        <taxon>Bacilli</taxon>
        <taxon>Bacillales</taxon>
        <taxon>Paenibacillaceae</taxon>
        <taxon>Paenibacillus</taxon>
    </lineage>
</organism>
<proteinExistence type="predicted"/>
<dbReference type="EMBL" id="FXAE01000004">
    <property type="protein sequence ID" value="SMF00020.1"/>
    <property type="molecule type" value="Genomic_DNA"/>
</dbReference>
<evidence type="ECO:0000256" key="2">
    <source>
        <dbReference type="ARBA" id="ARBA00023136"/>
    </source>
</evidence>
<keyword evidence="2" id="KW-0472">Membrane</keyword>
<evidence type="ECO:0000313" key="4">
    <source>
        <dbReference type="EMBL" id="SMF00020.1"/>
    </source>
</evidence>